<feature type="region of interest" description="Disordered" evidence="1">
    <location>
        <begin position="39"/>
        <end position="94"/>
    </location>
</feature>
<accession>A0ABR0B873</accession>
<keyword evidence="3" id="KW-1185">Reference proteome</keyword>
<evidence type="ECO:0000313" key="3">
    <source>
        <dbReference type="Proteomes" id="UP001234178"/>
    </source>
</evidence>
<organism evidence="2 3">
    <name type="scientific">Daphnia magna</name>
    <dbReference type="NCBI Taxonomy" id="35525"/>
    <lineage>
        <taxon>Eukaryota</taxon>
        <taxon>Metazoa</taxon>
        <taxon>Ecdysozoa</taxon>
        <taxon>Arthropoda</taxon>
        <taxon>Crustacea</taxon>
        <taxon>Branchiopoda</taxon>
        <taxon>Diplostraca</taxon>
        <taxon>Cladocera</taxon>
        <taxon>Anomopoda</taxon>
        <taxon>Daphniidae</taxon>
        <taxon>Daphnia</taxon>
    </lineage>
</organism>
<dbReference type="EMBL" id="JAOYFB010000040">
    <property type="protein sequence ID" value="KAK4037871.1"/>
    <property type="molecule type" value="Genomic_DNA"/>
</dbReference>
<name>A0ABR0B873_9CRUS</name>
<feature type="compositionally biased region" description="Polar residues" evidence="1">
    <location>
        <begin position="85"/>
        <end position="94"/>
    </location>
</feature>
<proteinExistence type="predicted"/>
<sequence>MLYLPYNRVVSLSSSSTKARVVLKGASLVLQMTTTIHHPDQITIQTRSPSRPDHHPDDTSPKTCIFAFNRTSSDHREQYPEAVDSVQQNFDVEN</sequence>
<evidence type="ECO:0000313" key="2">
    <source>
        <dbReference type="EMBL" id="KAK4037871.1"/>
    </source>
</evidence>
<protein>
    <submittedName>
        <fullName evidence="2">Uncharacterized protein</fullName>
    </submittedName>
</protein>
<reference evidence="2 3" key="1">
    <citation type="journal article" date="2023" name="Nucleic Acids Res.">
        <title>The hologenome of Daphnia magna reveals possible DNA methylation and microbiome-mediated evolution of the host genome.</title>
        <authorList>
            <person name="Chaturvedi A."/>
            <person name="Li X."/>
            <person name="Dhandapani V."/>
            <person name="Marshall H."/>
            <person name="Kissane S."/>
            <person name="Cuenca-Cambronero M."/>
            <person name="Asole G."/>
            <person name="Calvet F."/>
            <person name="Ruiz-Romero M."/>
            <person name="Marangio P."/>
            <person name="Guigo R."/>
            <person name="Rago D."/>
            <person name="Mirbahai L."/>
            <person name="Eastwood N."/>
            <person name="Colbourne J.K."/>
            <person name="Zhou J."/>
            <person name="Mallon E."/>
            <person name="Orsini L."/>
        </authorList>
    </citation>
    <scope>NUCLEOTIDE SEQUENCE [LARGE SCALE GENOMIC DNA]</scope>
    <source>
        <strain evidence="2">LRV0_1</strain>
    </source>
</reference>
<feature type="compositionally biased region" description="Basic and acidic residues" evidence="1">
    <location>
        <begin position="50"/>
        <end position="60"/>
    </location>
</feature>
<feature type="compositionally biased region" description="Polar residues" evidence="1">
    <location>
        <begin position="39"/>
        <end position="49"/>
    </location>
</feature>
<dbReference type="Proteomes" id="UP001234178">
    <property type="component" value="Unassembled WGS sequence"/>
</dbReference>
<evidence type="ECO:0000256" key="1">
    <source>
        <dbReference type="SAM" id="MobiDB-lite"/>
    </source>
</evidence>
<gene>
    <name evidence="2" type="ORF">OUZ56_029897</name>
</gene>
<comment type="caution">
    <text evidence="2">The sequence shown here is derived from an EMBL/GenBank/DDBJ whole genome shotgun (WGS) entry which is preliminary data.</text>
</comment>